<dbReference type="AlphaFoldDB" id="A0A834KHU7"/>
<reference evidence="2" key="1">
    <citation type="journal article" date="2020" name="G3 (Bethesda)">
        <title>High-Quality Assemblies for Three Invasive Social Wasps from the &lt;i&gt;Vespula&lt;/i&gt; Genus.</title>
        <authorList>
            <person name="Harrop T.W.R."/>
            <person name="Guhlin J."/>
            <person name="McLaughlin G.M."/>
            <person name="Permina E."/>
            <person name="Stockwell P."/>
            <person name="Gilligan J."/>
            <person name="Le Lec M.F."/>
            <person name="Gruber M.A.M."/>
            <person name="Quinn O."/>
            <person name="Lovegrove M."/>
            <person name="Duncan E.J."/>
            <person name="Remnant E.J."/>
            <person name="Van Eeckhoven J."/>
            <person name="Graham B."/>
            <person name="Knapp R.A."/>
            <person name="Langford K.W."/>
            <person name="Kronenberg Z."/>
            <person name="Press M.O."/>
            <person name="Eacker S.M."/>
            <person name="Wilson-Rankin E.E."/>
            <person name="Purcell J."/>
            <person name="Lester P.J."/>
            <person name="Dearden P.K."/>
        </authorList>
    </citation>
    <scope>NUCLEOTIDE SEQUENCE</scope>
    <source>
        <strain evidence="2">Volc-1</strain>
    </source>
</reference>
<dbReference type="EMBL" id="JACSDY010000016">
    <property type="protein sequence ID" value="KAF7404311.1"/>
    <property type="molecule type" value="Genomic_DNA"/>
</dbReference>
<feature type="compositionally biased region" description="Basic and acidic residues" evidence="1">
    <location>
        <begin position="1"/>
        <end position="11"/>
    </location>
</feature>
<accession>A0A834KHU7</accession>
<feature type="compositionally biased region" description="Basic and acidic residues" evidence="1">
    <location>
        <begin position="45"/>
        <end position="68"/>
    </location>
</feature>
<feature type="compositionally biased region" description="Acidic residues" evidence="1">
    <location>
        <begin position="12"/>
        <end position="44"/>
    </location>
</feature>
<gene>
    <name evidence="2" type="ORF">H0235_015005</name>
</gene>
<evidence type="ECO:0000313" key="2">
    <source>
        <dbReference type="EMBL" id="KAF7404311.1"/>
    </source>
</evidence>
<keyword evidence="3" id="KW-1185">Reference proteome</keyword>
<protein>
    <submittedName>
        <fullName evidence="2">Uncharacterized protein</fullName>
    </submittedName>
</protein>
<evidence type="ECO:0000313" key="3">
    <source>
        <dbReference type="Proteomes" id="UP000600918"/>
    </source>
</evidence>
<proteinExistence type="predicted"/>
<comment type="caution">
    <text evidence="2">The sequence shown here is derived from an EMBL/GenBank/DDBJ whole genome shotgun (WGS) entry which is preliminary data.</text>
</comment>
<name>A0A834KHU7_VESPE</name>
<organism evidence="2 3">
    <name type="scientific">Vespula pensylvanica</name>
    <name type="common">Western yellow jacket</name>
    <name type="synonym">Wasp</name>
    <dbReference type="NCBI Taxonomy" id="30213"/>
    <lineage>
        <taxon>Eukaryota</taxon>
        <taxon>Metazoa</taxon>
        <taxon>Ecdysozoa</taxon>
        <taxon>Arthropoda</taxon>
        <taxon>Hexapoda</taxon>
        <taxon>Insecta</taxon>
        <taxon>Pterygota</taxon>
        <taxon>Neoptera</taxon>
        <taxon>Endopterygota</taxon>
        <taxon>Hymenoptera</taxon>
        <taxon>Apocrita</taxon>
        <taxon>Aculeata</taxon>
        <taxon>Vespoidea</taxon>
        <taxon>Vespidae</taxon>
        <taxon>Vespinae</taxon>
        <taxon>Vespula</taxon>
    </lineage>
</organism>
<dbReference type="Proteomes" id="UP000600918">
    <property type="component" value="Unassembled WGS sequence"/>
</dbReference>
<feature type="region of interest" description="Disordered" evidence="1">
    <location>
        <begin position="1"/>
        <end position="68"/>
    </location>
</feature>
<evidence type="ECO:0000256" key="1">
    <source>
        <dbReference type="SAM" id="MobiDB-lite"/>
    </source>
</evidence>
<sequence>MVDTTMERFQGEEEEFQVGEEGEEAKEEEEGEEEAKEEEEEEEEEGKKLKRGMDRFGEGEHKGNKSKQ</sequence>